<keyword evidence="3 4" id="KW-0408">Iron</keyword>
<dbReference type="PROSITE" id="PS51007">
    <property type="entry name" value="CYTC"/>
    <property type="match status" value="1"/>
</dbReference>
<dbReference type="Pfam" id="PF13646">
    <property type="entry name" value="HEAT_2"/>
    <property type="match status" value="1"/>
</dbReference>
<feature type="signal peptide" evidence="6">
    <location>
        <begin position="1"/>
        <end position="30"/>
    </location>
</feature>
<dbReference type="InterPro" id="IPR013222">
    <property type="entry name" value="Glyco_hyd_98_carb-bd"/>
</dbReference>
<comment type="caution">
    <text evidence="8">The sequence shown here is derived from an EMBL/GenBank/DDBJ whole genome shotgun (WGS) entry which is preliminary data.</text>
</comment>
<evidence type="ECO:0000259" key="7">
    <source>
        <dbReference type="PROSITE" id="PS51007"/>
    </source>
</evidence>
<evidence type="ECO:0000256" key="6">
    <source>
        <dbReference type="SAM" id="SignalP"/>
    </source>
</evidence>
<dbReference type="InterPro" id="IPR029010">
    <property type="entry name" value="ThuA-like"/>
</dbReference>
<dbReference type="InterPro" id="IPR004155">
    <property type="entry name" value="PBS_lyase_HEAT"/>
</dbReference>
<dbReference type="SMART" id="SM00567">
    <property type="entry name" value="EZ_HEAT"/>
    <property type="match status" value="2"/>
</dbReference>
<dbReference type="InterPro" id="IPR036909">
    <property type="entry name" value="Cyt_c-like_dom_sf"/>
</dbReference>
<feature type="region of interest" description="Disordered" evidence="5">
    <location>
        <begin position="761"/>
        <end position="780"/>
    </location>
</feature>
<dbReference type="Gene3D" id="2.60.120.1060">
    <property type="entry name" value="NPCBM/NEW2 domain"/>
    <property type="match status" value="2"/>
</dbReference>
<dbReference type="NCBIfam" id="TIGR02603">
    <property type="entry name" value="CxxCH_TIGR02603"/>
    <property type="match status" value="1"/>
</dbReference>
<accession>A0ABW4ZA07</accession>
<keyword evidence="2 4" id="KW-0479">Metal-binding</keyword>
<evidence type="ECO:0000313" key="8">
    <source>
        <dbReference type="EMBL" id="MFD2158699.1"/>
    </source>
</evidence>
<evidence type="ECO:0000256" key="1">
    <source>
        <dbReference type="ARBA" id="ARBA00022617"/>
    </source>
</evidence>
<dbReference type="Pfam" id="PF23500">
    <property type="entry name" value="DUF7133"/>
    <property type="match status" value="1"/>
</dbReference>
<dbReference type="InterPro" id="IPR009056">
    <property type="entry name" value="Cyt_c-like_dom"/>
</dbReference>
<dbReference type="InterPro" id="IPR013427">
    <property type="entry name" value="Haem-bd_dom_put"/>
</dbReference>
<dbReference type="Pfam" id="PF08305">
    <property type="entry name" value="NPCBM"/>
    <property type="match status" value="1"/>
</dbReference>
<dbReference type="InterPro" id="IPR038637">
    <property type="entry name" value="NPCBM_sf"/>
</dbReference>
<dbReference type="Gene3D" id="1.25.10.10">
    <property type="entry name" value="Leucine-rich Repeat Variant"/>
    <property type="match status" value="1"/>
</dbReference>
<feature type="domain" description="Cytochrome c" evidence="7">
    <location>
        <begin position="1227"/>
        <end position="1358"/>
    </location>
</feature>
<dbReference type="InterPro" id="IPR011989">
    <property type="entry name" value="ARM-like"/>
</dbReference>
<dbReference type="Pfam" id="PF06283">
    <property type="entry name" value="ThuA"/>
    <property type="match status" value="1"/>
</dbReference>
<dbReference type="SUPFAM" id="SSF50952">
    <property type="entry name" value="Soluble quinoprotein glucose dehydrogenase"/>
    <property type="match status" value="1"/>
</dbReference>
<dbReference type="RefSeq" id="WP_377090891.1">
    <property type="nucleotide sequence ID" value="NZ_JBHSJL010000014.1"/>
</dbReference>
<dbReference type="NCBIfam" id="TIGR02604">
    <property type="entry name" value="Piru_Ver_Nterm"/>
    <property type="match status" value="1"/>
</dbReference>
<dbReference type="InterPro" id="IPR055557">
    <property type="entry name" value="DUF7133"/>
</dbReference>
<dbReference type="InterPro" id="IPR013428">
    <property type="entry name" value="Membrane-bound_put_N"/>
</dbReference>
<evidence type="ECO:0000313" key="9">
    <source>
        <dbReference type="Proteomes" id="UP001597389"/>
    </source>
</evidence>
<dbReference type="EMBL" id="JBHUJB010000031">
    <property type="protein sequence ID" value="MFD2158699.1"/>
    <property type="molecule type" value="Genomic_DNA"/>
</dbReference>
<dbReference type="InterPro" id="IPR011041">
    <property type="entry name" value="Quinoprot_gluc/sorb_DH_b-prop"/>
</dbReference>
<dbReference type="PANTHER" id="PTHR33546:SF1">
    <property type="entry name" value="LARGE, MULTIFUNCTIONAL SECRETED PROTEIN"/>
    <property type="match status" value="1"/>
</dbReference>
<reference evidence="9" key="1">
    <citation type="journal article" date="2019" name="Int. J. Syst. Evol. Microbiol.">
        <title>The Global Catalogue of Microorganisms (GCM) 10K type strain sequencing project: providing services to taxonomists for standard genome sequencing and annotation.</title>
        <authorList>
            <consortium name="The Broad Institute Genomics Platform"/>
            <consortium name="The Broad Institute Genome Sequencing Center for Infectious Disease"/>
            <person name="Wu L."/>
            <person name="Ma J."/>
        </authorList>
    </citation>
    <scope>NUCLEOTIDE SEQUENCE [LARGE SCALE GENOMIC DNA]</scope>
    <source>
        <strain evidence="9">CCUG 57942</strain>
    </source>
</reference>
<organism evidence="8 9">
    <name type="scientific">Rubritalea tangerina</name>
    <dbReference type="NCBI Taxonomy" id="430798"/>
    <lineage>
        <taxon>Bacteria</taxon>
        <taxon>Pseudomonadati</taxon>
        <taxon>Verrucomicrobiota</taxon>
        <taxon>Verrucomicrobiia</taxon>
        <taxon>Verrucomicrobiales</taxon>
        <taxon>Rubritaleaceae</taxon>
        <taxon>Rubritalea</taxon>
    </lineage>
</organism>
<protein>
    <submittedName>
        <fullName evidence="8">PVC-type heme-binding CxxCH protein</fullName>
    </submittedName>
</protein>
<dbReference type="Gene3D" id="1.10.760.10">
    <property type="entry name" value="Cytochrome c-like domain"/>
    <property type="match status" value="1"/>
</dbReference>
<sequence length="1358" mass="149030">MKKNRIQKLVRRSSVALAVTVAVGSSMAQAETKKILFLAGKKSHANGEHEFQAGCNLLAEALNKSGLDIEAKVYHPGFPKDESIFKGVDACIVYADAGGRFGEGYKVLDKYVKGGMGIMFMHYGVHPKKQVGEKFYLPWIGGYMDDKESVNPHWIADLTPNKKHPVSYGLPDKFPAFDEFYYNMIFADGKDCSCCGGAVTGVPSPDRMIRYINMWNENGEKGFGKPQKLMWYKDTPIGEGGRGIGFTGGHYHRNWAIDDFRKMVLNAIVWTARGEVPKGGVPSDPISKEKLSEGLRKPIDLPTAALYQQKPMKLPKLKKAKKKVASSSQSKSAKFLASTPVIKSSDKVRHVEISADVKGKETITLQADAVDGNSNDWVSWVALRFVNADGKSIAVDKKFILKSEQGWGELQFDKNVGGQPIQLSGKKFESGFGSHADAAIQLKVPEGAVKFIAIAGLDDGGAVRDGKPTPASARFAIIDDAAPWAPMKAPEKVALEHFATPKDEELEVTVWAQSPMLYNPTNMDIDHKGRIWVAEGVNYRRKAGRRPEGDRIVVLEDTNGDGRADKTSTFVQDKELESPLGVAVFDNKVVVSQPPNLLVYTDVNRDMKFDPSVDKKEVLLTGFNARQHDHSLHSLTAGPDGKWYFNNGNCGAIFTDNSGKTFNMNGVYRGGGGKWYADNNKLGGKKSDDGFLWTSGFTVRMNPDGTDVEIVGHGNRNSYEQSVNSLGDIFQNDNDDWGSCRNSYVLEYGCAGFFSRDGQRTWRSEQRPGQPVQRAHWRQDDPGTFDAGDVYGHGSPTGNVFYENGALGKKWEGTYLACEAARNTVFGYQPKVNGASFDMERFDFVTTNLQKEFIGGDQTKRVSSNEQIEYKGVLFRPSDVTVGPDGALYVTDWYDGRVGGHGTMDDTCSGAIYRIAPKGFKSKVPSFDLATTEGQISALSSPAVNVRYLGFSALRDNKEKSLGAVLELLKHPNKYVASRAIWLLPHLGDEGVKQCEALLGHNNAEVRLVAYRALRRTQKDILAYAKKLADDSSAAVRRDVALSMRNYGAEEALPILLTVARGFDGKDKNYLEAIGLGSENKEEAIWLGLKKSMASGNLEGWSDQFAKLTWRLWPVAAVDDLKARAMSNALSQEQRELAVESLSFIQDKTAATALLEVANKKSLVQSKAVYWLLKRGTGAWASMGIKDELKKRGIYDPDKIVVNAITVPEPPKKSALPSVAEVLKLKGDAKRGEAAIQRCVMCHDINGVGPEYGPILKGWGTTQSREAIVKSIIEPSADIAHGFHGKEVILKDGKVLHGLVVSGDPLIVTSTGGVVQMVPKKQVKSEKYMKRSLMLSAEQLGLSAQDVADIATFMQQWK</sequence>
<dbReference type="InterPro" id="IPR011042">
    <property type="entry name" value="6-blade_b-propeller_TolB-like"/>
</dbReference>
<evidence type="ECO:0000256" key="5">
    <source>
        <dbReference type="SAM" id="MobiDB-lite"/>
    </source>
</evidence>
<dbReference type="Gene3D" id="2.120.10.30">
    <property type="entry name" value="TolB, C-terminal domain"/>
    <property type="match status" value="1"/>
</dbReference>
<keyword evidence="9" id="KW-1185">Reference proteome</keyword>
<name>A0ABW4ZA07_9BACT</name>
<gene>
    <name evidence="8" type="ORF">ACFSW8_07310</name>
</gene>
<evidence type="ECO:0000256" key="4">
    <source>
        <dbReference type="PROSITE-ProRule" id="PRU00433"/>
    </source>
</evidence>
<dbReference type="SUPFAM" id="SSF48371">
    <property type="entry name" value="ARM repeat"/>
    <property type="match status" value="1"/>
</dbReference>
<evidence type="ECO:0000256" key="2">
    <source>
        <dbReference type="ARBA" id="ARBA00022723"/>
    </source>
</evidence>
<dbReference type="SUPFAM" id="SSF49785">
    <property type="entry name" value="Galactose-binding domain-like"/>
    <property type="match status" value="1"/>
</dbReference>
<dbReference type="PANTHER" id="PTHR33546">
    <property type="entry name" value="LARGE, MULTIFUNCTIONAL SECRETED PROTEIN-RELATED"/>
    <property type="match status" value="1"/>
</dbReference>
<dbReference type="InterPro" id="IPR008979">
    <property type="entry name" value="Galactose-bd-like_sf"/>
</dbReference>
<dbReference type="SUPFAM" id="SSF52317">
    <property type="entry name" value="Class I glutamine amidotransferase-like"/>
    <property type="match status" value="1"/>
</dbReference>
<dbReference type="SUPFAM" id="SSF46626">
    <property type="entry name" value="Cytochrome c"/>
    <property type="match status" value="1"/>
</dbReference>
<keyword evidence="1 4" id="KW-0349">Heme</keyword>
<dbReference type="Proteomes" id="UP001597389">
    <property type="component" value="Unassembled WGS sequence"/>
</dbReference>
<feature type="chain" id="PRO_5045222284" evidence="6">
    <location>
        <begin position="31"/>
        <end position="1358"/>
    </location>
</feature>
<dbReference type="InterPro" id="IPR016024">
    <property type="entry name" value="ARM-type_fold"/>
</dbReference>
<proteinExistence type="predicted"/>
<dbReference type="InterPro" id="IPR029062">
    <property type="entry name" value="Class_I_gatase-like"/>
</dbReference>
<dbReference type="Gene3D" id="3.40.50.880">
    <property type="match status" value="1"/>
</dbReference>
<keyword evidence="6" id="KW-0732">Signal</keyword>
<evidence type="ECO:0000256" key="3">
    <source>
        <dbReference type="ARBA" id="ARBA00023004"/>
    </source>
</evidence>